<dbReference type="SMART" id="SM01002">
    <property type="entry name" value="AlaDh_PNT_C"/>
    <property type="match status" value="1"/>
</dbReference>
<organism evidence="4 5">
    <name type="scientific">Symbiopectobacterium purcellii</name>
    <dbReference type="NCBI Taxonomy" id="2871826"/>
    <lineage>
        <taxon>Bacteria</taxon>
        <taxon>Pseudomonadati</taxon>
        <taxon>Pseudomonadota</taxon>
        <taxon>Gammaproteobacteria</taxon>
        <taxon>Enterobacterales</taxon>
        <taxon>Enterobacteriaceae</taxon>
    </lineage>
</organism>
<evidence type="ECO:0000259" key="2">
    <source>
        <dbReference type="SMART" id="SM01002"/>
    </source>
</evidence>
<evidence type="ECO:0000313" key="5">
    <source>
        <dbReference type="Proteomes" id="UP000825886"/>
    </source>
</evidence>
<sequence>MGNFIGVFGTSSKKFENRIPLHPALFSSIPGSVKKNLIFESGYGEKFGITDDFFSEHFAGVATREQLFSESDVFLLPKPELDDFKFFSEGKILWGWAHCVQGVEITSAAIASGMTIIAWEAMYGGKDHTHIFYRNNELAGYAAVQHMMMLTGKTGYFGKNLKAAVLGFGATARGAINSLRSLGINEVTVYSNRPSYLINAPIENVSYFRIIREQGKSILLENQNGKFESSSSVLSDFDIIVNCVLQDTMNPMVFITEADLIRFKRHVDIIDISCDKGMGFSFAQPTSFAEPVLKIANLVRYYCVDHTPTLYWDSASYEITKSILDFLPDLVHNSWMSNSILSDAVEIHNGHIKNEKIISFQERANKYPHKLKYE</sequence>
<dbReference type="PANTHER" id="PTHR42795:SF1">
    <property type="entry name" value="ALANINE DEHYDROGENASE"/>
    <property type="match status" value="1"/>
</dbReference>
<dbReference type="SUPFAM" id="SSF51735">
    <property type="entry name" value="NAD(P)-binding Rossmann-fold domains"/>
    <property type="match status" value="1"/>
</dbReference>
<dbReference type="InterPro" id="IPR007698">
    <property type="entry name" value="AlaDH/PNT_NAD(H)-bd"/>
</dbReference>
<dbReference type="EMBL" id="CP081864">
    <property type="protein sequence ID" value="QZN97071.1"/>
    <property type="molecule type" value="Genomic_DNA"/>
</dbReference>
<dbReference type="SUPFAM" id="SSF52283">
    <property type="entry name" value="Formate/glycerate dehydrogenase catalytic domain-like"/>
    <property type="match status" value="1"/>
</dbReference>
<keyword evidence="5" id="KW-1185">Reference proteome</keyword>
<dbReference type="InterPro" id="IPR046951">
    <property type="entry name" value="CEOS"/>
</dbReference>
<dbReference type="Proteomes" id="UP000825886">
    <property type="component" value="Chromosome"/>
</dbReference>
<dbReference type="PANTHER" id="PTHR42795">
    <property type="entry name" value="ALANINE DEHYDROGENASE"/>
    <property type="match status" value="1"/>
</dbReference>
<evidence type="ECO:0000313" key="4">
    <source>
        <dbReference type="EMBL" id="QZN97071.1"/>
    </source>
</evidence>
<dbReference type="Pfam" id="PF05222">
    <property type="entry name" value="AlaDh_PNT_N"/>
    <property type="match status" value="1"/>
</dbReference>
<evidence type="ECO:0000256" key="1">
    <source>
        <dbReference type="ARBA" id="ARBA00023002"/>
    </source>
</evidence>
<dbReference type="InterPro" id="IPR007886">
    <property type="entry name" value="AlaDH/PNT_N"/>
</dbReference>
<dbReference type="SMART" id="SM01003">
    <property type="entry name" value="AlaDh_PNT_N"/>
    <property type="match status" value="1"/>
</dbReference>
<dbReference type="Pfam" id="PF01262">
    <property type="entry name" value="AlaDh_PNT_C"/>
    <property type="match status" value="1"/>
</dbReference>
<dbReference type="Gene3D" id="3.40.50.720">
    <property type="entry name" value="NAD(P)-binding Rossmann-like Domain"/>
    <property type="match status" value="2"/>
</dbReference>
<gene>
    <name evidence="4" type="ORF">K6K13_06760</name>
</gene>
<protein>
    <submittedName>
        <fullName evidence="4">N(5)-(Carboxyethyl)ornithine synthase</fullName>
    </submittedName>
</protein>
<reference evidence="4 5" key="1">
    <citation type="submission" date="2021-08" db="EMBL/GenBank/DDBJ databases">
        <title>Culture and genomic analysis of Symbiopectobacterium purcellii sp. nov. gen. nov., isolated from the leafhopper Empoasca decipiens.</title>
        <authorList>
            <person name="Nadal-Jimenez P."/>
            <person name="Siozios S."/>
            <person name="Halliday N."/>
            <person name="Camara M."/>
            <person name="Hurst G.D.D."/>
        </authorList>
    </citation>
    <scope>NUCLEOTIDE SEQUENCE [LARGE SCALE GENOMIC DNA]</scope>
    <source>
        <strain evidence="4 5">SyEd1</strain>
    </source>
</reference>
<accession>A0ABX9ASR8</accession>
<proteinExistence type="predicted"/>
<feature type="domain" description="Alanine dehydrogenase/pyridine nucleotide transhydrogenase N-terminal" evidence="3">
    <location>
        <begin position="6"/>
        <end position="139"/>
    </location>
</feature>
<dbReference type="CDD" id="cd12181">
    <property type="entry name" value="ceo_syn"/>
    <property type="match status" value="1"/>
</dbReference>
<name>A0ABX9ASR8_9ENTR</name>
<dbReference type="RefSeq" id="WP_222160080.1">
    <property type="nucleotide sequence ID" value="NZ_CP081864.1"/>
</dbReference>
<evidence type="ECO:0000259" key="3">
    <source>
        <dbReference type="SMART" id="SM01003"/>
    </source>
</evidence>
<feature type="domain" description="Alanine dehydrogenase/pyridine nucleotide transhydrogenase NAD(H)-binding" evidence="2">
    <location>
        <begin position="142"/>
        <end position="303"/>
    </location>
</feature>
<keyword evidence="1" id="KW-0560">Oxidoreductase</keyword>
<dbReference type="InterPro" id="IPR036291">
    <property type="entry name" value="NAD(P)-bd_dom_sf"/>
</dbReference>